<dbReference type="AlphaFoldDB" id="A0A0L0VC27"/>
<accession>A0A0L0VC27</accession>
<dbReference type="Proteomes" id="UP000054564">
    <property type="component" value="Unassembled WGS sequence"/>
</dbReference>
<gene>
    <name evidence="2" type="ORF">PSTG_09898</name>
</gene>
<proteinExistence type="predicted"/>
<sequence>MSKLYISVMTSPTLGFYRDRSPGATRRTRKERRWRVTNPAAAQAFSTTVIPRTRFDYSERAALQKRITDGTKYKPGFASNRTLTVSESKGSESDSDHRLYSRIS</sequence>
<protein>
    <submittedName>
        <fullName evidence="2">Uncharacterized protein</fullName>
    </submittedName>
</protein>
<evidence type="ECO:0000256" key="1">
    <source>
        <dbReference type="SAM" id="MobiDB-lite"/>
    </source>
</evidence>
<evidence type="ECO:0000313" key="3">
    <source>
        <dbReference type="Proteomes" id="UP000054564"/>
    </source>
</evidence>
<reference evidence="3" key="1">
    <citation type="submission" date="2014-03" db="EMBL/GenBank/DDBJ databases">
        <title>The Genome Sequence of Puccinia striiformis f. sp. tritici PST-78.</title>
        <authorList>
            <consortium name="The Broad Institute Genome Sequencing Platform"/>
            <person name="Cuomo C."/>
            <person name="Hulbert S."/>
            <person name="Chen X."/>
            <person name="Walker B."/>
            <person name="Young S.K."/>
            <person name="Zeng Q."/>
            <person name="Gargeya S."/>
            <person name="Fitzgerald M."/>
            <person name="Haas B."/>
            <person name="Abouelleil A."/>
            <person name="Alvarado L."/>
            <person name="Arachchi H.M."/>
            <person name="Berlin A.M."/>
            <person name="Chapman S.B."/>
            <person name="Goldberg J."/>
            <person name="Griggs A."/>
            <person name="Gujja S."/>
            <person name="Hansen M."/>
            <person name="Howarth C."/>
            <person name="Imamovic A."/>
            <person name="Larimer J."/>
            <person name="McCowan C."/>
            <person name="Montmayeur A."/>
            <person name="Murphy C."/>
            <person name="Neiman D."/>
            <person name="Pearson M."/>
            <person name="Priest M."/>
            <person name="Roberts A."/>
            <person name="Saif S."/>
            <person name="Shea T."/>
            <person name="Sisk P."/>
            <person name="Sykes S."/>
            <person name="Wortman J."/>
            <person name="Nusbaum C."/>
            <person name="Birren B."/>
        </authorList>
    </citation>
    <scope>NUCLEOTIDE SEQUENCE [LARGE SCALE GENOMIC DNA]</scope>
    <source>
        <strain evidence="3">race PST-78</strain>
    </source>
</reference>
<dbReference type="EMBL" id="AJIL01000077">
    <property type="protein sequence ID" value="KNE96761.1"/>
    <property type="molecule type" value="Genomic_DNA"/>
</dbReference>
<organism evidence="2 3">
    <name type="scientific">Puccinia striiformis f. sp. tritici PST-78</name>
    <dbReference type="NCBI Taxonomy" id="1165861"/>
    <lineage>
        <taxon>Eukaryota</taxon>
        <taxon>Fungi</taxon>
        <taxon>Dikarya</taxon>
        <taxon>Basidiomycota</taxon>
        <taxon>Pucciniomycotina</taxon>
        <taxon>Pucciniomycetes</taxon>
        <taxon>Pucciniales</taxon>
        <taxon>Pucciniaceae</taxon>
        <taxon>Puccinia</taxon>
    </lineage>
</organism>
<feature type="compositionally biased region" description="Basic and acidic residues" evidence="1">
    <location>
        <begin position="89"/>
        <end position="104"/>
    </location>
</feature>
<comment type="caution">
    <text evidence="2">The sequence shown here is derived from an EMBL/GenBank/DDBJ whole genome shotgun (WGS) entry which is preliminary data.</text>
</comment>
<keyword evidence="3" id="KW-1185">Reference proteome</keyword>
<evidence type="ECO:0000313" key="2">
    <source>
        <dbReference type="EMBL" id="KNE96761.1"/>
    </source>
</evidence>
<feature type="region of interest" description="Disordered" evidence="1">
    <location>
        <begin position="84"/>
        <end position="104"/>
    </location>
</feature>
<name>A0A0L0VC27_9BASI</name>